<dbReference type="CDD" id="cd19394">
    <property type="entry name" value="TGF_beta_GDF10"/>
    <property type="match status" value="1"/>
</dbReference>
<dbReference type="Proteomes" id="UP000472260">
    <property type="component" value="Unassembled WGS sequence"/>
</dbReference>
<dbReference type="SMART" id="SM00204">
    <property type="entry name" value="TGFB"/>
    <property type="match status" value="1"/>
</dbReference>
<keyword evidence="9" id="KW-0812">Transmembrane</keyword>
<feature type="domain" description="TGF-beta family profile" evidence="10">
    <location>
        <begin position="348"/>
        <end position="461"/>
    </location>
</feature>
<dbReference type="PROSITE" id="PS00250">
    <property type="entry name" value="TGF_BETA_1"/>
    <property type="match status" value="1"/>
</dbReference>
<evidence type="ECO:0000256" key="2">
    <source>
        <dbReference type="ARBA" id="ARBA00006656"/>
    </source>
</evidence>
<evidence type="ECO:0000259" key="10">
    <source>
        <dbReference type="PROSITE" id="PS51362"/>
    </source>
</evidence>
<comment type="similarity">
    <text evidence="2 8">Belongs to the TGF-beta family.</text>
</comment>
<dbReference type="GO" id="GO:0005125">
    <property type="term" value="F:cytokine activity"/>
    <property type="evidence" value="ECO:0007669"/>
    <property type="project" value="UniProtKB-KW"/>
</dbReference>
<keyword evidence="3" id="KW-0964">Secreted</keyword>
<dbReference type="Ensembl" id="ENSSANT00000083075.1">
    <property type="protein sequence ID" value="ENSSANP00000078145.1"/>
    <property type="gene ID" value="ENSSANG00000038916.1"/>
</dbReference>
<keyword evidence="9" id="KW-1133">Transmembrane helix</keyword>
<evidence type="ECO:0000256" key="8">
    <source>
        <dbReference type="RuleBase" id="RU000354"/>
    </source>
</evidence>
<comment type="subcellular location">
    <subcellularLocation>
        <location evidence="1">Secreted</location>
    </subcellularLocation>
</comment>
<evidence type="ECO:0000256" key="3">
    <source>
        <dbReference type="ARBA" id="ARBA00022525"/>
    </source>
</evidence>
<evidence type="ECO:0000256" key="5">
    <source>
        <dbReference type="ARBA" id="ARBA00023157"/>
    </source>
</evidence>
<evidence type="ECO:0000256" key="9">
    <source>
        <dbReference type="SAM" id="Phobius"/>
    </source>
</evidence>
<dbReference type="AlphaFoldDB" id="A0A671R4M3"/>
<reference evidence="11" key="2">
    <citation type="submission" date="2025-09" db="UniProtKB">
        <authorList>
            <consortium name="Ensembl"/>
        </authorList>
    </citation>
    <scope>IDENTIFICATION</scope>
</reference>
<dbReference type="PANTHER" id="PTHR11848:SF145">
    <property type="entry name" value="GROWTH_DIFFERENTIATION FACTOR 10"/>
    <property type="match status" value="1"/>
</dbReference>
<dbReference type="Gene3D" id="2.10.90.10">
    <property type="entry name" value="Cystine-knot cytokines"/>
    <property type="match status" value="1"/>
</dbReference>
<dbReference type="PANTHER" id="PTHR11848">
    <property type="entry name" value="TGF-BETA FAMILY"/>
    <property type="match status" value="1"/>
</dbReference>
<evidence type="ECO:0000256" key="7">
    <source>
        <dbReference type="ARBA" id="ARBA00042879"/>
    </source>
</evidence>
<gene>
    <name evidence="11" type="primary">gdf10a</name>
</gene>
<keyword evidence="12" id="KW-1185">Reference proteome</keyword>
<evidence type="ECO:0000256" key="4">
    <source>
        <dbReference type="ARBA" id="ARBA00023030"/>
    </source>
</evidence>
<dbReference type="PRINTS" id="PR00669">
    <property type="entry name" value="INHIBINA"/>
</dbReference>
<evidence type="ECO:0000313" key="12">
    <source>
        <dbReference type="Proteomes" id="UP000472260"/>
    </source>
</evidence>
<protein>
    <recommendedName>
        <fullName evidence="6">Growth/differentiation factor 10</fullName>
    </recommendedName>
    <alternativeName>
        <fullName evidence="7">Bone morphogenetic protein 3B</fullName>
    </alternativeName>
</protein>
<keyword evidence="4 8" id="KW-0339">Growth factor</keyword>
<dbReference type="InterPro" id="IPR017948">
    <property type="entry name" value="TGFb_CS"/>
</dbReference>
<evidence type="ECO:0000256" key="1">
    <source>
        <dbReference type="ARBA" id="ARBA00004613"/>
    </source>
</evidence>
<sequence>MNEKERFFEGLLGKGEKTLFYLYNMTVKYVFLTHLLLLWFGSDTDASEAVWRSARDSTTDALVATDALSQHMFKLYEKYNIEPNRLKEGNTVRSFKAKPGKVSYWLNLTSLQESEVILTSTFHFFFDKRSRQRSWFCKRFKNPSCRIPNLHLLPSVHLLFRSLSFSSAPGSLLGNITVVPHRRGTWQSKDVSVIIKEARDKNHLLITVEFDYGEQYQRYQDQLPSSSLPYLLVYANDLAISEPNSVAVSLQRYDPFIADQQPTQSPDSSPDIRVKRELDLDFSDPIENNELPEVEYNSFKQHDMWESAYFALKPKPFKKERRRKGQEHADGFGKSQILRFDEKTMKKARRRQWKEPRSCSRRYLKVDFADIGWNEWILSPKSFDAFYCAGTCEFPIPKVVRPSNHATIQSIVKAVGIIPGIPEPCCVPEKMKPLSVLFLDERKNIVLKIYPNMSVETCACR</sequence>
<dbReference type="InterPro" id="IPR001839">
    <property type="entry name" value="TGF-b_C"/>
</dbReference>
<accession>A0A671R4M3</accession>
<dbReference type="GO" id="GO:0005615">
    <property type="term" value="C:extracellular space"/>
    <property type="evidence" value="ECO:0007669"/>
    <property type="project" value="UniProtKB-KW"/>
</dbReference>
<dbReference type="GO" id="GO:0045669">
    <property type="term" value="P:positive regulation of osteoblast differentiation"/>
    <property type="evidence" value="ECO:0007669"/>
    <property type="project" value="TreeGrafter"/>
</dbReference>
<organism evidence="11 12">
    <name type="scientific">Sinocyclocheilus anshuiensis</name>
    <dbReference type="NCBI Taxonomy" id="1608454"/>
    <lineage>
        <taxon>Eukaryota</taxon>
        <taxon>Metazoa</taxon>
        <taxon>Chordata</taxon>
        <taxon>Craniata</taxon>
        <taxon>Vertebrata</taxon>
        <taxon>Euteleostomi</taxon>
        <taxon>Actinopterygii</taxon>
        <taxon>Neopterygii</taxon>
        <taxon>Teleostei</taxon>
        <taxon>Ostariophysi</taxon>
        <taxon>Cypriniformes</taxon>
        <taxon>Cyprinidae</taxon>
        <taxon>Cyprininae</taxon>
        <taxon>Sinocyclocheilus</taxon>
    </lineage>
</organism>
<dbReference type="InterPro" id="IPR029034">
    <property type="entry name" value="Cystine-knot_cytokine"/>
</dbReference>
<dbReference type="PROSITE" id="PS51362">
    <property type="entry name" value="TGF_BETA_2"/>
    <property type="match status" value="1"/>
</dbReference>
<name>A0A671R4M3_9TELE</name>
<dbReference type="SUPFAM" id="SSF57501">
    <property type="entry name" value="Cystine-knot cytokines"/>
    <property type="match status" value="1"/>
</dbReference>
<keyword evidence="9" id="KW-0472">Membrane</keyword>
<evidence type="ECO:0000256" key="6">
    <source>
        <dbReference type="ARBA" id="ARBA00040122"/>
    </source>
</evidence>
<proteinExistence type="inferred from homology"/>
<reference evidence="11" key="1">
    <citation type="submission" date="2025-08" db="UniProtKB">
        <authorList>
            <consortium name="Ensembl"/>
        </authorList>
    </citation>
    <scope>IDENTIFICATION</scope>
</reference>
<evidence type="ECO:0000313" key="11">
    <source>
        <dbReference type="Ensembl" id="ENSSANP00000078145.1"/>
    </source>
</evidence>
<dbReference type="Pfam" id="PF00019">
    <property type="entry name" value="TGF_beta"/>
    <property type="match status" value="1"/>
</dbReference>
<dbReference type="InterPro" id="IPR015615">
    <property type="entry name" value="TGF-beta-rel"/>
</dbReference>
<feature type="transmembrane region" description="Helical" evidence="9">
    <location>
        <begin position="21"/>
        <end position="40"/>
    </location>
</feature>
<dbReference type="GO" id="GO:0008083">
    <property type="term" value="F:growth factor activity"/>
    <property type="evidence" value="ECO:0007669"/>
    <property type="project" value="UniProtKB-KW"/>
</dbReference>
<keyword evidence="5" id="KW-1015">Disulfide bond</keyword>